<name>A0AAV4T5Z6_CAEEX</name>
<dbReference type="Proteomes" id="UP001054945">
    <property type="component" value="Unassembled WGS sequence"/>
</dbReference>
<proteinExistence type="predicted"/>
<protein>
    <submittedName>
        <fullName evidence="1">Uncharacterized protein</fullName>
    </submittedName>
</protein>
<dbReference type="EMBL" id="BPLR01010793">
    <property type="protein sequence ID" value="GIY42013.1"/>
    <property type="molecule type" value="Genomic_DNA"/>
</dbReference>
<comment type="caution">
    <text evidence="1">The sequence shown here is derived from an EMBL/GenBank/DDBJ whole genome shotgun (WGS) entry which is preliminary data.</text>
</comment>
<evidence type="ECO:0000313" key="2">
    <source>
        <dbReference type="Proteomes" id="UP001054945"/>
    </source>
</evidence>
<reference evidence="1 2" key="1">
    <citation type="submission" date="2021-06" db="EMBL/GenBank/DDBJ databases">
        <title>Caerostris extrusa draft genome.</title>
        <authorList>
            <person name="Kono N."/>
            <person name="Arakawa K."/>
        </authorList>
    </citation>
    <scope>NUCLEOTIDE SEQUENCE [LARGE SCALE GENOMIC DNA]</scope>
</reference>
<keyword evidence="2" id="KW-1185">Reference proteome</keyword>
<accession>A0AAV4T5Z6</accession>
<organism evidence="1 2">
    <name type="scientific">Caerostris extrusa</name>
    <name type="common">Bark spider</name>
    <name type="synonym">Caerostris bankana</name>
    <dbReference type="NCBI Taxonomy" id="172846"/>
    <lineage>
        <taxon>Eukaryota</taxon>
        <taxon>Metazoa</taxon>
        <taxon>Ecdysozoa</taxon>
        <taxon>Arthropoda</taxon>
        <taxon>Chelicerata</taxon>
        <taxon>Arachnida</taxon>
        <taxon>Araneae</taxon>
        <taxon>Araneomorphae</taxon>
        <taxon>Entelegynae</taxon>
        <taxon>Araneoidea</taxon>
        <taxon>Araneidae</taxon>
        <taxon>Caerostris</taxon>
    </lineage>
</organism>
<evidence type="ECO:0000313" key="1">
    <source>
        <dbReference type="EMBL" id="GIY42013.1"/>
    </source>
</evidence>
<gene>
    <name evidence="1" type="ORF">CEXT_651311</name>
</gene>
<sequence>MGEQFDSRGGSKYLDKEHREALLCTLIKRKSIWHVWFNRRLCRKAVRSQKKRKAVTGTIEIKGSRERRTPEATSKRTFMDKADALLAASKLLTQEFTHQQIRGGEIKKPNCNGNVAVWASREPAKRRKMASQLSVEVAFISVSKNGFVSDLNRSSSSFERKELCSNADKRHSRIRVNARSNLLAGYLLQCP</sequence>
<dbReference type="AlphaFoldDB" id="A0AAV4T5Z6"/>